<proteinExistence type="inferred from homology"/>
<feature type="transmembrane region" description="Helical" evidence="8">
    <location>
        <begin position="433"/>
        <end position="452"/>
    </location>
</feature>
<keyword evidence="4" id="KW-1003">Cell membrane</keyword>
<gene>
    <name evidence="9" type="ordered locus">Sde_2865</name>
</gene>
<evidence type="ECO:0000256" key="3">
    <source>
        <dbReference type="ARBA" id="ARBA00022448"/>
    </source>
</evidence>
<feature type="transmembrane region" description="Helical" evidence="8">
    <location>
        <begin position="473"/>
        <end position="502"/>
    </location>
</feature>
<accession>Q21GQ7</accession>
<evidence type="ECO:0000256" key="4">
    <source>
        <dbReference type="ARBA" id="ARBA00022475"/>
    </source>
</evidence>
<evidence type="ECO:0000256" key="7">
    <source>
        <dbReference type="ARBA" id="ARBA00023136"/>
    </source>
</evidence>
<feature type="transmembrane region" description="Helical" evidence="8">
    <location>
        <begin position="102"/>
        <end position="122"/>
    </location>
</feature>
<dbReference type="GeneID" id="98614513"/>
<feature type="transmembrane region" description="Helical" evidence="8">
    <location>
        <begin position="222"/>
        <end position="241"/>
    </location>
</feature>
<dbReference type="PANTHER" id="PTHR30003:SF0">
    <property type="entry name" value="GLYCOLATE PERMEASE GLCA-RELATED"/>
    <property type="match status" value="1"/>
</dbReference>
<feature type="transmembrane region" description="Helical" evidence="8">
    <location>
        <begin position="190"/>
        <end position="210"/>
    </location>
</feature>
<feature type="transmembrane region" description="Helical" evidence="8">
    <location>
        <begin position="128"/>
        <end position="150"/>
    </location>
</feature>
<feature type="transmembrane region" description="Helical" evidence="8">
    <location>
        <begin position="61"/>
        <end position="81"/>
    </location>
</feature>
<evidence type="ECO:0000313" key="10">
    <source>
        <dbReference type="Proteomes" id="UP000001947"/>
    </source>
</evidence>
<evidence type="ECO:0000256" key="8">
    <source>
        <dbReference type="RuleBase" id="RU365092"/>
    </source>
</evidence>
<evidence type="ECO:0000256" key="2">
    <source>
        <dbReference type="ARBA" id="ARBA00010100"/>
    </source>
</evidence>
<keyword evidence="3 8" id="KW-0813">Transport</keyword>
<feature type="transmembrane region" description="Helical" evidence="8">
    <location>
        <begin position="6"/>
        <end position="23"/>
    </location>
</feature>
<keyword evidence="7 8" id="KW-0472">Membrane</keyword>
<evidence type="ECO:0000256" key="6">
    <source>
        <dbReference type="ARBA" id="ARBA00022989"/>
    </source>
</evidence>
<dbReference type="eggNOG" id="COG1620">
    <property type="taxonomic scope" value="Bacteria"/>
</dbReference>
<comment type="subcellular location">
    <subcellularLocation>
        <location evidence="8">Cell inner membrane</location>
        <topology evidence="8">Multi-pass membrane protein</topology>
    </subcellularLocation>
    <subcellularLocation>
        <location evidence="1">Cell membrane</location>
        <topology evidence="1">Multi-pass membrane protein</topology>
    </subcellularLocation>
</comment>
<feature type="transmembrane region" description="Helical" evidence="8">
    <location>
        <begin position="30"/>
        <end position="49"/>
    </location>
</feature>
<evidence type="ECO:0000256" key="1">
    <source>
        <dbReference type="ARBA" id="ARBA00004651"/>
    </source>
</evidence>
<keyword evidence="5 8" id="KW-0812">Transmembrane</keyword>
<dbReference type="Proteomes" id="UP000001947">
    <property type="component" value="Chromosome"/>
</dbReference>
<dbReference type="Pfam" id="PF02652">
    <property type="entry name" value="Lactate_perm"/>
    <property type="match status" value="1"/>
</dbReference>
<dbReference type="HOGENOM" id="CLU_021628_4_1_6"/>
<feature type="transmembrane region" description="Helical" evidence="8">
    <location>
        <begin position="388"/>
        <end position="407"/>
    </location>
</feature>
<comment type="function">
    <text evidence="8">Uptake of L-lactate across the membrane. Can also transport D-lactate and glycolate.</text>
</comment>
<dbReference type="GO" id="GO:0015129">
    <property type="term" value="F:lactate transmembrane transporter activity"/>
    <property type="evidence" value="ECO:0007669"/>
    <property type="project" value="UniProtKB-UniRule"/>
</dbReference>
<sequence length="538" mass="57458">MSLLQLLTALTPIASIFLFLVVFRMPAVKAMPLCFAVFAFLAWSTWGIHLKQMAAATLEGWVIALSILIIISGALLLLNVLRACGALDSIRSGFFGISPDRRVQAIIIAWFFGAFLEGAGGFGTPAAIVAPLLVVLGFPSLAAVALALIADSAPVSFGAIGTPVLVGIGQGVPGIEYAELRTIAVTAMSIDFFVASFIPLMMTLLLTRLFGANKSWREGFQIWPFALLSGVMFTAPAWLVAKYIGVEFPSLIGALIGMLIMVFVARHGWLLPKQPWRFATDPPLSELTEVNHSAAVIPLWQAWLLYVSAALLLVLSRLSMLPLKSALLSFQWLWANILGTNISSSLAPLYLPGTLFAFVACVTCIVFKTSKQQTLYAVKKTVESLWPAAIALGSSVPMVRIFIHSGVNDNSLNAMPTELANQAVDGLQAHWPFFAPLIGALGSFVAGSSTFSNMMFSGLQMEAAEALNLSPSLILALQLLGSNAGNMVCVMNVVAAAAVVHLTGKEGHIIRLTFGPMLIYCGAVGVVGWLVSRIFPFT</sequence>
<dbReference type="GO" id="GO:0015295">
    <property type="term" value="F:solute:proton symporter activity"/>
    <property type="evidence" value="ECO:0007669"/>
    <property type="project" value="TreeGrafter"/>
</dbReference>
<keyword evidence="8" id="KW-0997">Cell inner membrane</keyword>
<feature type="transmembrane region" description="Helical" evidence="8">
    <location>
        <begin position="508"/>
        <end position="531"/>
    </location>
</feature>
<keyword evidence="6 8" id="KW-1133">Transmembrane helix</keyword>
<dbReference type="OrthoDB" id="9761056at2"/>
<keyword evidence="10" id="KW-1185">Reference proteome</keyword>
<protein>
    <recommendedName>
        <fullName evidence="8">L-lactate permease</fullName>
    </recommendedName>
</protein>
<feature type="transmembrane region" description="Helical" evidence="8">
    <location>
        <begin position="248"/>
        <end position="270"/>
    </location>
</feature>
<evidence type="ECO:0000313" key="9">
    <source>
        <dbReference type="EMBL" id="ABD82122.1"/>
    </source>
</evidence>
<dbReference type="STRING" id="203122.Sde_2865"/>
<dbReference type="GO" id="GO:0005886">
    <property type="term" value="C:plasma membrane"/>
    <property type="evidence" value="ECO:0007669"/>
    <property type="project" value="UniProtKB-SubCell"/>
</dbReference>
<dbReference type="AlphaFoldDB" id="Q21GQ7"/>
<dbReference type="KEGG" id="sde:Sde_2865"/>
<feature type="transmembrane region" description="Helical" evidence="8">
    <location>
        <begin position="349"/>
        <end position="367"/>
    </location>
</feature>
<name>Q21GQ7_SACD2</name>
<feature type="transmembrane region" description="Helical" evidence="8">
    <location>
        <begin position="290"/>
        <end position="314"/>
    </location>
</feature>
<organism evidence="9 10">
    <name type="scientific">Saccharophagus degradans (strain 2-40 / ATCC 43961 / DSM 17024)</name>
    <dbReference type="NCBI Taxonomy" id="203122"/>
    <lineage>
        <taxon>Bacteria</taxon>
        <taxon>Pseudomonadati</taxon>
        <taxon>Pseudomonadota</taxon>
        <taxon>Gammaproteobacteria</taxon>
        <taxon>Cellvibrionales</taxon>
        <taxon>Cellvibrionaceae</taxon>
        <taxon>Saccharophagus</taxon>
    </lineage>
</organism>
<dbReference type="EMBL" id="CP000282">
    <property type="protein sequence ID" value="ABD82122.1"/>
    <property type="molecule type" value="Genomic_DNA"/>
</dbReference>
<dbReference type="RefSeq" id="WP_011469338.1">
    <property type="nucleotide sequence ID" value="NC_007912.1"/>
</dbReference>
<reference evidence="9 10" key="1">
    <citation type="journal article" date="2008" name="PLoS Genet.">
        <title>Complete genome sequence of the complex carbohydrate-degrading marine bacterium, Saccharophagus degradans strain 2-40 T.</title>
        <authorList>
            <person name="Weiner R.M."/>
            <person name="Taylor L.E.II."/>
            <person name="Henrissat B."/>
            <person name="Hauser L."/>
            <person name="Land M."/>
            <person name="Coutinho P.M."/>
            <person name="Rancurel C."/>
            <person name="Saunders E.H."/>
            <person name="Longmire A.G."/>
            <person name="Zhang H."/>
            <person name="Bayer E.A."/>
            <person name="Gilbert H.J."/>
            <person name="Larimer F."/>
            <person name="Zhulin I.B."/>
            <person name="Ekborg N.A."/>
            <person name="Lamed R."/>
            <person name="Richardson P.M."/>
            <person name="Borovok I."/>
            <person name="Hutcheson S."/>
        </authorList>
    </citation>
    <scope>NUCLEOTIDE SEQUENCE [LARGE SCALE GENOMIC DNA]</scope>
    <source>
        <strain evidence="10">2-40 / ATCC 43961 / DSM 17024</strain>
    </source>
</reference>
<dbReference type="InterPro" id="IPR003804">
    <property type="entry name" value="Lactate_perm"/>
</dbReference>
<comment type="similarity">
    <text evidence="2 8">Belongs to the lactate permease family.</text>
</comment>
<evidence type="ECO:0000256" key="5">
    <source>
        <dbReference type="ARBA" id="ARBA00022692"/>
    </source>
</evidence>
<dbReference type="PANTHER" id="PTHR30003">
    <property type="entry name" value="L-LACTATE PERMEASE"/>
    <property type="match status" value="1"/>
</dbReference>